<protein>
    <submittedName>
        <fullName evidence="1">Uncharacterized protein</fullName>
    </submittedName>
</protein>
<organism evidence="1">
    <name type="scientific">Anopheles darlingi</name>
    <name type="common">Mosquito</name>
    <dbReference type="NCBI Taxonomy" id="43151"/>
    <lineage>
        <taxon>Eukaryota</taxon>
        <taxon>Metazoa</taxon>
        <taxon>Ecdysozoa</taxon>
        <taxon>Arthropoda</taxon>
        <taxon>Hexapoda</taxon>
        <taxon>Insecta</taxon>
        <taxon>Pterygota</taxon>
        <taxon>Neoptera</taxon>
        <taxon>Endopterygota</taxon>
        <taxon>Diptera</taxon>
        <taxon>Nematocera</taxon>
        <taxon>Culicoidea</taxon>
        <taxon>Culicidae</taxon>
        <taxon>Anophelinae</taxon>
        <taxon>Anopheles</taxon>
    </lineage>
</organism>
<reference evidence="1" key="1">
    <citation type="submission" date="2018-01" db="EMBL/GenBank/DDBJ databases">
        <title>An insight into the sialome of Amazonian anophelines.</title>
        <authorList>
            <person name="Ribeiro J.M."/>
            <person name="Scarpassa V."/>
            <person name="Calvo E."/>
        </authorList>
    </citation>
    <scope>NUCLEOTIDE SEQUENCE</scope>
</reference>
<name>A0A2M4DEL8_ANODA</name>
<sequence>MFMTMMAHVSLRKGMFFASVSITLIPSLGALTNIMYLHECYEMLSYTVCNLAKPTAIETVKKSFLNMD</sequence>
<accession>A0A2M4DEL8</accession>
<proteinExistence type="predicted"/>
<dbReference type="EMBL" id="GGFL01011787">
    <property type="protein sequence ID" value="MBW75965.1"/>
    <property type="molecule type" value="Transcribed_RNA"/>
</dbReference>
<dbReference type="AlphaFoldDB" id="A0A2M4DEL8"/>
<evidence type="ECO:0000313" key="1">
    <source>
        <dbReference type="EMBL" id="MBW75965.1"/>
    </source>
</evidence>